<gene>
    <name evidence="2" type="ORF">V1351_15795</name>
</gene>
<name>A0ABZ2MHI3_9MICO</name>
<proteinExistence type="predicted"/>
<reference evidence="2 3" key="1">
    <citation type="submission" date="2024-02" db="EMBL/GenBank/DDBJ databases">
        <title>Janibacter sp. nov., isolated from gut of marine sandworm.</title>
        <authorList>
            <person name="Kim B."/>
            <person name="Jun M.O."/>
            <person name="Shin N.-R."/>
        </authorList>
    </citation>
    <scope>NUCLEOTIDE SEQUENCE [LARGE SCALE GENOMIC DNA]</scope>
    <source>
        <strain evidence="2 3">A1S7</strain>
    </source>
</reference>
<feature type="compositionally biased region" description="Low complexity" evidence="1">
    <location>
        <begin position="29"/>
        <end position="46"/>
    </location>
</feature>
<organism evidence="2 3">
    <name type="scientific">Janibacter alittae</name>
    <dbReference type="NCBI Taxonomy" id="3115209"/>
    <lineage>
        <taxon>Bacteria</taxon>
        <taxon>Bacillati</taxon>
        <taxon>Actinomycetota</taxon>
        <taxon>Actinomycetes</taxon>
        <taxon>Micrococcales</taxon>
        <taxon>Intrasporangiaceae</taxon>
        <taxon>Janibacter</taxon>
    </lineage>
</organism>
<keyword evidence="3" id="KW-1185">Reference proteome</keyword>
<feature type="region of interest" description="Disordered" evidence="1">
    <location>
        <begin position="23"/>
        <end position="63"/>
    </location>
</feature>
<evidence type="ECO:0000256" key="1">
    <source>
        <dbReference type="SAM" id="MobiDB-lite"/>
    </source>
</evidence>
<protein>
    <submittedName>
        <fullName evidence="2">Uncharacterized protein</fullName>
    </submittedName>
</protein>
<sequence length="193" mass="20849">MRTRVVALAAATATVLSGCSMLEQDESASDSSQSQSAEGSESSSDNADAEENGAKAANIDLDNPPEAIAEVTLDRLNHDTVEETTVELVELRRDDNVMLATFRLTGEGRGTQLTSAYDLLGDTGFDPVFVDMDNMEKYRNVDDLTSDSVLTKAPLGDPLYMFTAFPLPREGVEAMDLQILSARPEIVDVPMPQ</sequence>
<dbReference type="EMBL" id="CP144913">
    <property type="protein sequence ID" value="WXB76385.1"/>
    <property type="molecule type" value="Genomic_DNA"/>
</dbReference>
<evidence type="ECO:0000313" key="3">
    <source>
        <dbReference type="Proteomes" id="UP001382727"/>
    </source>
</evidence>
<dbReference type="RefSeq" id="WP_338749309.1">
    <property type="nucleotide sequence ID" value="NZ_CP144913.1"/>
</dbReference>
<dbReference type="Proteomes" id="UP001382727">
    <property type="component" value="Chromosome"/>
</dbReference>
<evidence type="ECO:0000313" key="2">
    <source>
        <dbReference type="EMBL" id="WXB76385.1"/>
    </source>
</evidence>
<accession>A0ABZ2MHI3</accession>
<dbReference type="PROSITE" id="PS51257">
    <property type="entry name" value="PROKAR_LIPOPROTEIN"/>
    <property type="match status" value="1"/>
</dbReference>